<dbReference type="PROSITE" id="PS50109">
    <property type="entry name" value="HIS_KIN"/>
    <property type="match status" value="1"/>
</dbReference>
<dbReference type="SMART" id="SM00388">
    <property type="entry name" value="HisKA"/>
    <property type="match status" value="1"/>
</dbReference>
<dbReference type="InterPro" id="IPR000014">
    <property type="entry name" value="PAS"/>
</dbReference>
<dbReference type="InterPro" id="IPR000700">
    <property type="entry name" value="PAS-assoc_C"/>
</dbReference>
<dbReference type="PRINTS" id="PR00344">
    <property type="entry name" value="BCTRLSENSOR"/>
</dbReference>
<dbReference type="CDD" id="cd00130">
    <property type="entry name" value="PAS"/>
    <property type="match status" value="2"/>
</dbReference>
<dbReference type="KEGG" id="hbv:ABIV_0516"/>
<feature type="domain" description="PAC" evidence="8">
    <location>
        <begin position="400"/>
        <end position="452"/>
    </location>
</feature>
<name>A0AAX2A749_9BACT</name>
<dbReference type="Proteomes" id="UP000253850">
    <property type="component" value="Chromosome"/>
</dbReference>
<dbReference type="EMBL" id="CP031217">
    <property type="protein sequence ID" value="AXH11537.1"/>
    <property type="molecule type" value="Genomic_DNA"/>
</dbReference>
<dbReference type="InterPro" id="IPR004358">
    <property type="entry name" value="Sig_transdc_His_kin-like_C"/>
</dbReference>
<dbReference type="Pfam" id="PF00512">
    <property type="entry name" value="HisKA"/>
    <property type="match status" value="1"/>
</dbReference>
<evidence type="ECO:0000259" key="8">
    <source>
        <dbReference type="PROSITE" id="PS50113"/>
    </source>
</evidence>
<dbReference type="PROSITE" id="PS50113">
    <property type="entry name" value="PAC"/>
    <property type="match status" value="1"/>
</dbReference>
<evidence type="ECO:0000313" key="10">
    <source>
        <dbReference type="EMBL" id="RXK09280.1"/>
    </source>
</evidence>
<dbReference type="InterPro" id="IPR005467">
    <property type="entry name" value="His_kinase_dom"/>
</dbReference>
<keyword evidence="4" id="KW-0175">Coiled coil</keyword>
<dbReference type="NCBIfam" id="TIGR00229">
    <property type="entry name" value="sensory_box"/>
    <property type="match status" value="2"/>
</dbReference>
<dbReference type="SUPFAM" id="SSF55785">
    <property type="entry name" value="PYP-like sensor domain (PAS domain)"/>
    <property type="match status" value="2"/>
</dbReference>
<evidence type="ECO:0000313" key="12">
    <source>
        <dbReference type="Proteomes" id="UP000289193"/>
    </source>
</evidence>
<dbReference type="Gene3D" id="1.10.287.130">
    <property type="match status" value="1"/>
</dbReference>
<keyword evidence="10" id="KW-0418">Kinase</keyword>
<keyword evidence="5" id="KW-0812">Transmembrane</keyword>
<dbReference type="PROSITE" id="PS50112">
    <property type="entry name" value="PAS"/>
    <property type="match status" value="1"/>
</dbReference>
<sequence>MKVQFSLKLFLAFLLFSLIFFVFTSFLTYKTFQTKVEQKNIENFLTKAELFQERLDDIISSNETLMYAISNAPSFKKINNKEILEEEIKILVESNDNIHSLKIIKNSGESILSLEKKDRKVYKTPLELSHLIHFYLNNEEIEKNRLFVTEPYLLKEKEEIKLPIETVVDLIYKVEEKTIFVSYKIDTLLESIKKIDYLIDKDLNIVYDKTGLNSWSKYYNPNLNIQDLIRGFSNRIFSDSFIVTNSHYLKQIFFNKEHFFTLVDDNERLTYKDFFLKYENSFYNVAFLMFIITFIMSMIFTTPLSNINKKLESEKNVLSDSIKRNSLMLNDSLALLDQHVMYIKLDTNFIILDTSSYLSRVTGFEKQELLGQKYSSLLTKNSAKHFEEHIINILNSIGTWNGELQGIKKIAGDYWVKSNIQPDFNEFGELIGYTDIRNDISDNKRIEKLYNELNYQIEQLNTIFQNANSGIALIDFDGNFRRFNEKFFNLFKYTENEIVEKKIFDLVDSGSLDLLKKIIEEVKEYGSILNIELVFICKNQEELYLDVSLNLLPDRKNIVMVANSLEDKRKLQELNHNLESRVAQEVKKNIEKDRIHQEEQIKNAKLTSIGTLAAGITHEINTPLTYLKGNFEMLTMDIEDLEDKTARDNMLESCEKIEEAINRIAVTVESMREISQSSSEARERVNIFATLFTSLTMAYNVSKQISKIYLNNKEFTPTTIDKNDFEIFAKVQKQRIEQVWIIIINNALDELKNMQDYEQRELRVDVYQQEDEVIVKFSDNAGGINEAIIDKIFDPFVSSKTHSGMGVGLNIAKKIINDQEGEILAYNSEIGAVFEVKLKLQE</sequence>
<comment type="catalytic activity">
    <reaction evidence="1">
        <text>ATP + protein L-histidine = ADP + protein N-phospho-L-histidine.</text>
        <dbReference type="EC" id="2.7.13.3"/>
    </reaction>
</comment>
<dbReference type="InterPro" id="IPR003661">
    <property type="entry name" value="HisK_dim/P_dom"/>
</dbReference>
<feature type="domain" description="PAS" evidence="7">
    <location>
        <begin position="456"/>
        <end position="526"/>
    </location>
</feature>
<evidence type="ECO:0000256" key="1">
    <source>
        <dbReference type="ARBA" id="ARBA00000085"/>
    </source>
</evidence>
<dbReference type="InterPro" id="IPR036097">
    <property type="entry name" value="HisK_dim/P_sf"/>
</dbReference>
<dbReference type="CDD" id="cd00082">
    <property type="entry name" value="HisKA"/>
    <property type="match status" value="1"/>
</dbReference>
<dbReference type="Gene3D" id="3.30.450.20">
    <property type="entry name" value="PAS domain"/>
    <property type="match status" value="2"/>
</dbReference>
<dbReference type="Proteomes" id="UP000289193">
    <property type="component" value="Unassembled WGS sequence"/>
</dbReference>
<evidence type="ECO:0000256" key="2">
    <source>
        <dbReference type="ARBA" id="ARBA00012438"/>
    </source>
</evidence>
<dbReference type="InterPro" id="IPR035965">
    <property type="entry name" value="PAS-like_dom_sf"/>
</dbReference>
<feature type="coiled-coil region" evidence="4">
    <location>
        <begin position="561"/>
        <end position="607"/>
    </location>
</feature>
<dbReference type="EMBL" id="PDKM01000006">
    <property type="protein sequence ID" value="RXK09280.1"/>
    <property type="molecule type" value="Genomic_DNA"/>
</dbReference>
<protein>
    <recommendedName>
        <fullName evidence="2">histidine kinase</fullName>
        <ecNumber evidence="2">2.7.13.3</ecNumber>
    </recommendedName>
</protein>
<accession>A0AAX2A749</accession>
<dbReference type="SMART" id="SM00091">
    <property type="entry name" value="PAS"/>
    <property type="match status" value="2"/>
</dbReference>
<dbReference type="InterPro" id="IPR003594">
    <property type="entry name" value="HATPase_dom"/>
</dbReference>
<keyword evidence="5" id="KW-1133">Transmembrane helix</keyword>
<dbReference type="PANTHER" id="PTHR43065">
    <property type="entry name" value="SENSOR HISTIDINE KINASE"/>
    <property type="match status" value="1"/>
</dbReference>
<dbReference type="Pfam" id="PF13426">
    <property type="entry name" value="PAS_9"/>
    <property type="match status" value="2"/>
</dbReference>
<keyword evidence="5" id="KW-0472">Membrane</keyword>
<evidence type="ECO:0000256" key="3">
    <source>
        <dbReference type="ARBA" id="ARBA00022553"/>
    </source>
</evidence>
<dbReference type="AlphaFoldDB" id="A0AAX2A749"/>
<gene>
    <name evidence="9" type="ORF">ABIV_0516</name>
    <name evidence="10" type="ORF">CRV05_10135</name>
</gene>
<dbReference type="InterPro" id="IPR036890">
    <property type="entry name" value="HATPase_C_sf"/>
</dbReference>
<dbReference type="SUPFAM" id="SSF47384">
    <property type="entry name" value="Homodimeric domain of signal transducing histidine kinase"/>
    <property type="match status" value="1"/>
</dbReference>
<keyword evidence="10" id="KW-0808">Transferase</keyword>
<dbReference type="PANTHER" id="PTHR43065:SF42">
    <property type="entry name" value="TWO-COMPONENT SENSOR PPRA"/>
    <property type="match status" value="1"/>
</dbReference>
<feature type="domain" description="Histidine kinase" evidence="6">
    <location>
        <begin position="615"/>
        <end position="842"/>
    </location>
</feature>
<keyword evidence="3" id="KW-0597">Phosphoprotein</keyword>
<dbReference type="Gene3D" id="3.30.565.10">
    <property type="entry name" value="Histidine kinase-like ATPase, C-terminal domain"/>
    <property type="match status" value="1"/>
</dbReference>
<reference evidence="9 11" key="2">
    <citation type="submission" date="2018-07" db="EMBL/GenBank/DDBJ databases">
        <title>Complete genome of the Arcobacter bivalviorum type strain LMG 26154.</title>
        <authorList>
            <person name="Miller W.G."/>
            <person name="Yee E."/>
            <person name="Bono J.L."/>
        </authorList>
    </citation>
    <scope>NUCLEOTIDE SEQUENCE [LARGE SCALE GENOMIC DNA]</scope>
    <source>
        <strain evidence="9 11">LMG 26154</strain>
    </source>
</reference>
<dbReference type="SUPFAM" id="SSF55874">
    <property type="entry name" value="ATPase domain of HSP90 chaperone/DNA topoisomerase II/histidine kinase"/>
    <property type="match status" value="1"/>
</dbReference>
<dbReference type="Pfam" id="PF02518">
    <property type="entry name" value="HATPase_c"/>
    <property type="match status" value="1"/>
</dbReference>
<reference evidence="10 12" key="1">
    <citation type="submission" date="2017-10" db="EMBL/GenBank/DDBJ databases">
        <title>Genomics of the genus Arcobacter.</title>
        <authorList>
            <person name="Perez-Cataluna A."/>
            <person name="Figueras M.J."/>
        </authorList>
    </citation>
    <scope>NUCLEOTIDE SEQUENCE [LARGE SCALE GENOMIC DNA]</scope>
    <source>
        <strain evidence="10 12">CECT 7835</strain>
    </source>
</reference>
<proteinExistence type="predicted"/>
<feature type="transmembrane region" description="Helical" evidence="5">
    <location>
        <begin position="282"/>
        <end position="300"/>
    </location>
</feature>
<evidence type="ECO:0000259" key="6">
    <source>
        <dbReference type="PROSITE" id="PS50109"/>
    </source>
</evidence>
<feature type="transmembrane region" description="Helical" evidence="5">
    <location>
        <begin position="6"/>
        <end position="29"/>
    </location>
</feature>
<dbReference type="RefSeq" id="WP_114838410.1">
    <property type="nucleotide sequence ID" value="NZ_CP031217.1"/>
</dbReference>
<organism evidence="10 12">
    <name type="scientific">Halarcobacter bivalviorum</name>
    <dbReference type="NCBI Taxonomy" id="663364"/>
    <lineage>
        <taxon>Bacteria</taxon>
        <taxon>Pseudomonadati</taxon>
        <taxon>Campylobacterota</taxon>
        <taxon>Epsilonproteobacteria</taxon>
        <taxon>Campylobacterales</taxon>
        <taxon>Arcobacteraceae</taxon>
        <taxon>Halarcobacter</taxon>
    </lineage>
</organism>
<evidence type="ECO:0000256" key="5">
    <source>
        <dbReference type="SAM" id="Phobius"/>
    </source>
</evidence>
<dbReference type="SMART" id="SM00387">
    <property type="entry name" value="HATPase_c"/>
    <property type="match status" value="1"/>
</dbReference>
<evidence type="ECO:0000313" key="9">
    <source>
        <dbReference type="EMBL" id="AXH11537.1"/>
    </source>
</evidence>
<keyword evidence="12" id="KW-1185">Reference proteome</keyword>
<dbReference type="EC" id="2.7.13.3" evidence="2"/>
<evidence type="ECO:0000256" key="4">
    <source>
        <dbReference type="SAM" id="Coils"/>
    </source>
</evidence>
<dbReference type="GO" id="GO:0000155">
    <property type="term" value="F:phosphorelay sensor kinase activity"/>
    <property type="evidence" value="ECO:0007669"/>
    <property type="project" value="InterPro"/>
</dbReference>
<evidence type="ECO:0000313" key="11">
    <source>
        <dbReference type="Proteomes" id="UP000253850"/>
    </source>
</evidence>
<evidence type="ECO:0000259" key="7">
    <source>
        <dbReference type="PROSITE" id="PS50112"/>
    </source>
</evidence>